<sequence>MKFTHISQTQSRPRRKKQGFKADRSDFKALIGDKEASFGEVTGRSQRADKAKNGWDLWRFVRFGKSVLDEGAPMVPLIQVLYDEETIYRHFEAVKWLEQNREWTKRSWKKVYNEDLYH</sequence>
<keyword evidence="3" id="KW-1185">Reference proteome</keyword>
<organism evidence="2 3">
    <name type="scientific">Modicella reniformis</name>
    <dbReference type="NCBI Taxonomy" id="1440133"/>
    <lineage>
        <taxon>Eukaryota</taxon>
        <taxon>Fungi</taxon>
        <taxon>Fungi incertae sedis</taxon>
        <taxon>Mucoromycota</taxon>
        <taxon>Mortierellomycotina</taxon>
        <taxon>Mortierellomycetes</taxon>
        <taxon>Mortierellales</taxon>
        <taxon>Mortierellaceae</taxon>
        <taxon>Modicella</taxon>
    </lineage>
</organism>
<accession>A0A9P6JGG2</accession>
<comment type="caution">
    <text evidence="2">The sequence shown here is derived from an EMBL/GenBank/DDBJ whole genome shotgun (WGS) entry which is preliminary data.</text>
</comment>
<gene>
    <name evidence="2" type="ORF">BGZ65_008747</name>
</gene>
<name>A0A9P6JGG2_9FUNG</name>
<feature type="region of interest" description="Disordered" evidence="1">
    <location>
        <begin position="1"/>
        <end position="22"/>
    </location>
</feature>
<dbReference type="EMBL" id="JAAAHW010004440">
    <property type="protein sequence ID" value="KAF9974396.1"/>
    <property type="molecule type" value="Genomic_DNA"/>
</dbReference>
<proteinExistence type="predicted"/>
<feature type="compositionally biased region" description="Polar residues" evidence="1">
    <location>
        <begin position="1"/>
        <end position="11"/>
    </location>
</feature>
<dbReference type="OrthoDB" id="2448606at2759"/>
<dbReference type="Proteomes" id="UP000749646">
    <property type="component" value="Unassembled WGS sequence"/>
</dbReference>
<evidence type="ECO:0000313" key="2">
    <source>
        <dbReference type="EMBL" id="KAF9974396.1"/>
    </source>
</evidence>
<evidence type="ECO:0000313" key="3">
    <source>
        <dbReference type="Proteomes" id="UP000749646"/>
    </source>
</evidence>
<evidence type="ECO:0000256" key="1">
    <source>
        <dbReference type="SAM" id="MobiDB-lite"/>
    </source>
</evidence>
<reference evidence="2" key="1">
    <citation type="journal article" date="2020" name="Fungal Divers.">
        <title>Resolving the Mortierellaceae phylogeny through synthesis of multi-gene phylogenetics and phylogenomics.</title>
        <authorList>
            <person name="Vandepol N."/>
            <person name="Liber J."/>
            <person name="Desiro A."/>
            <person name="Na H."/>
            <person name="Kennedy M."/>
            <person name="Barry K."/>
            <person name="Grigoriev I.V."/>
            <person name="Miller A.N."/>
            <person name="O'Donnell K."/>
            <person name="Stajich J.E."/>
            <person name="Bonito G."/>
        </authorList>
    </citation>
    <scope>NUCLEOTIDE SEQUENCE</scope>
    <source>
        <strain evidence="2">MES-2147</strain>
    </source>
</reference>
<dbReference type="AlphaFoldDB" id="A0A9P6JGG2"/>
<protein>
    <submittedName>
        <fullName evidence="2">Uncharacterized protein</fullName>
    </submittedName>
</protein>